<protein>
    <submittedName>
        <fullName evidence="3">Ribonuclease</fullName>
    </submittedName>
</protein>
<reference evidence="3 4" key="1">
    <citation type="submission" date="2018-10" db="EMBL/GenBank/DDBJ databases">
        <title>Genomic Encyclopedia of Type Strains, Phase IV (KMG-IV): sequencing the most valuable type-strain genomes for metagenomic binning, comparative biology and taxonomic classification.</title>
        <authorList>
            <person name="Goeker M."/>
        </authorList>
    </citation>
    <scope>NUCLEOTIDE SEQUENCE [LARGE SCALE GENOMIC DNA]</scope>
    <source>
        <strain evidence="3 4">DSM 23841</strain>
    </source>
</reference>
<name>A0A495WM92_9RHOO</name>
<dbReference type="AlphaFoldDB" id="A0A495WM92"/>
<dbReference type="EMBL" id="RBXP01000003">
    <property type="protein sequence ID" value="RKT62427.1"/>
    <property type="molecule type" value="Genomic_DNA"/>
</dbReference>
<dbReference type="GO" id="GO:0016787">
    <property type="term" value="F:hydrolase activity"/>
    <property type="evidence" value="ECO:0007669"/>
    <property type="project" value="UniProtKB-KW"/>
</dbReference>
<gene>
    <name evidence="3" type="ORF">DFR40_0314</name>
</gene>
<sequence length="120" mass="14072">MRDLQRFLIVLLLAIGSAFAFWNTSSDRQTIDVARLPPEARETLALIKQGGPFPYQRDGIVFNNFEKLLPLQPRGYYREYTVKTPGRKDRGPKRIVAGKEAEYYYTEDHYKSFRRIRESP</sequence>
<evidence type="ECO:0000256" key="1">
    <source>
        <dbReference type="ARBA" id="ARBA00022722"/>
    </source>
</evidence>
<dbReference type="OrthoDB" id="5326845at2"/>
<dbReference type="Pfam" id="PF00545">
    <property type="entry name" value="Ribonuclease"/>
    <property type="match status" value="1"/>
</dbReference>
<keyword evidence="1" id="KW-0540">Nuclease</keyword>
<dbReference type="GO" id="GO:0003723">
    <property type="term" value="F:RNA binding"/>
    <property type="evidence" value="ECO:0007669"/>
    <property type="project" value="InterPro"/>
</dbReference>
<evidence type="ECO:0000313" key="4">
    <source>
        <dbReference type="Proteomes" id="UP000270626"/>
    </source>
</evidence>
<comment type="caution">
    <text evidence="3">The sequence shown here is derived from an EMBL/GenBank/DDBJ whole genome shotgun (WGS) entry which is preliminary data.</text>
</comment>
<accession>A0A495WM92</accession>
<dbReference type="InterPro" id="IPR016191">
    <property type="entry name" value="Ribonuclease/ribotoxin"/>
</dbReference>
<dbReference type="Gene3D" id="3.10.450.30">
    <property type="entry name" value="Microbial ribonucleases"/>
    <property type="match status" value="1"/>
</dbReference>
<keyword evidence="4" id="KW-1185">Reference proteome</keyword>
<dbReference type="InterPro" id="IPR000026">
    <property type="entry name" value="N1-like"/>
</dbReference>
<dbReference type="Proteomes" id="UP000270626">
    <property type="component" value="Unassembled WGS sequence"/>
</dbReference>
<keyword evidence="2" id="KW-0378">Hydrolase</keyword>
<dbReference type="RefSeq" id="WP_028994938.1">
    <property type="nucleotide sequence ID" value="NZ_RBXP01000003.1"/>
</dbReference>
<dbReference type="GO" id="GO:0004521">
    <property type="term" value="F:RNA endonuclease activity"/>
    <property type="evidence" value="ECO:0007669"/>
    <property type="project" value="InterPro"/>
</dbReference>
<proteinExistence type="predicted"/>
<organism evidence="3 4">
    <name type="scientific">Azonexus fungiphilus</name>
    <dbReference type="NCBI Taxonomy" id="146940"/>
    <lineage>
        <taxon>Bacteria</taxon>
        <taxon>Pseudomonadati</taxon>
        <taxon>Pseudomonadota</taxon>
        <taxon>Betaproteobacteria</taxon>
        <taxon>Rhodocyclales</taxon>
        <taxon>Azonexaceae</taxon>
        <taxon>Azonexus</taxon>
    </lineage>
</organism>
<evidence type="ECO:0000313" key="3">
    <source>
        <dbReference type="EMBL" id="RKT62427.1"/>
    </source>
</evidence>
<dbReference type="SUPFAM" id="SSF53933">
    <property type="entry name" value="Microbial ribonucleases"/>
    <property type="match status" value="1"/>
</dbReference>
<evidence type="ECO:0000256" key="2">
    <source>
        <dbReference type="ARBA" id="ARBA00022801"/>
    </source>
</evidence>